<organism evidence="13 14">
    <name type="scientific">Mollisia scopiformis</name>
    <name type="common">Conifer needle endophyte fungus</name>
    <name type="synonym">Phialocephala scopiformis</name>
    <dbReference type="NCBI Taxonomy" id="149040"/>
    <lineage>
        <taxon>Eukaryota</taxon>
        <taxon>Fungi</taxon>
        <taxon>Dikarya</taxon>
        <taxon>Ascomycota</taxon>
        <taxon>Pezizomycotina</taxon>
        <taxon>Leotiomycetes</taxon>
        <taxon>Helotiales</taxon>
        <taxon>Mollisiaceae</taxon>
        <taxon>Mollisia</taxon>
    </lineage>
</organism>
<gene>
    <name evidence="13" type="ORF">LY89DRAFT_127521</name>
</gene>
<dbReference type="GO" id="GO:0098552">
    <property type="term" value="C:side of membrane"/>
    <property type="evidence" value="ECO:0007669"/>
    <property type="project" value="UniProtKB-KW"/>
</dbReference>
<comment type="caution">
    <text evidence="9">Lacks conserved residue(s) required for the propagation of feature annotation.</text>
</comment>
<evidence type="ECO:0000313" key="13">
    <source>
        <dbReference type="EMBL" id="KUJ15002.1"/>
    </source>
</evidence>
<dbReference type="GO" id="GO:0005576">
    <property type="term" value="C:extracellular region"/>
    <property type="evidence" value="ECO:0007669"/>
    <property type="project" value="UniProtKB-SubCell"/>
</dbReference>
<feature type="transmembrane region" description="Helical" evidence="11">
    <location>
        <begin position="230"/>
        <end position="253"/>
    </location>
</feature>
<evidence type="ECO:0000256" key="11">
    <source>
        <dbReference type="SAM" id="Phobius"/>
    </source>
</evidence>
<accession>A0A194X5B5</accession>
<name>A0A194X5B5_MOLSC</name>
<keyword evidence="11" id="KW-1133">Transmembrane helix</keyword>
<dbReference type="GeneID" id="28814934"/>
<dbReference type="AlphaFoldDB" id="A0A194X5B5"/>
<feature type="domain" description="CFEM" evidence="12">
    <location>
        <begin position="75"/>
        <end position="188"/>
    </location>
</feature>
<evidence type="ECO:0000256" key="5">
    <source>
        <dbReference type="ARBA" id="ARBA00022622"/>
    </source>
</evidence>
<evidence type="ECO:0000256" key="3">
    <source>
        <dbReference type="ARBA" id="ARBA00010031"/>
    </source>
</evidence>
<keyword evidence="8" id="KW-0449">Lipoprotein</keyword>
<keyword evidence="4" id="KW-0964">Secreted</keyword>
<dbReference type="InterPro" id="IPR008427">
    <property type="entry name" value="Extracellular_membr_CFEM_dom"/>
</dbReference>
<keyword evidence="7 9" id="KW-1015">Disulfide bond</keyword>
<dbReference type="EMBL" id="KQ947419">
    <property type="protein sequence ID" value="KUJ15002.1"/>
    <property type="molecule type" value="Genomic_DNA"/>
</dbReference>
<dbReference type="Proteomes" id="UP000070700">
    <property type="component" value="Unassembled WGS sequence"/>
</dbReference>
<evidence type="ECO:0000259" key="12">
    <source>
        <dbReference type="PROSITE" id="PS52012"/>
    </source>
</evidence>
<evidence type="ECO:0000256" key="8">
    <source>
        <dbReference type="ARBA" id="ARBA00023288"/>
    </source>
</evidence>
<evidence type="ECO:0000256" key="2">
    <source>
        <dbReference type="ARBA" id="ARBA00004613"/>
    </source>
</evidence>
<proteinExistence type="inferred from homology"/>
<dbReference type="OrthoDB" id="3767534at2759"/>
<evidence type="ECO:0000313" key="14">
    <source>
        <dbReference type="Proteomes" id="UP000070700"/>
    </source>
</evidence>
<keyword evidence="5" id="KW-0325">Glycoprotein</keyword>
<evidence type="ECO:0000256" key="9">
    <source>
        <dbReference type="PROSITE-ProRule" id="PRU01356"/>
    </source>
</evidence>
<protein>
    <recommendedName>
        <fullName evidence="12">CFEM domain-containing protein</fullName>
    </recommendedName>
</protein>
<keyword evidence="6" id="KW-0732">Signal</keyword>
<dbReference type="KEGG" id="psco:LY89DRAFT_127521"/>
<dbReference type="PROSITE" id="PS52012">
    <property type="entry name" value="CFEM"/>
    <property type="match status" value="1"/>
</dbReference>
<dbReference type="SMART" id="SM00747">
    <property type="entry name" value="CFEM"/>
    <property type="match status" value="1"/>
</dbReference>
<feature type="disulfide bond" evidence="9">
    <location>
        <begin position="117"/>
        <end position="124"/>
    </location>
</feature>
<comment type="subcellular location">
    <subcellularLocation>
        <location evidence="1">Membrane</location>
        <topology evidence="1">Lipid-anchor</topology>
        <topology evidence="1">GPI-anchor</topology>
    </subcellularLocation>
    <subcellularLocation>
        <location evidence="2">Secreted</location>
    </subcellularLocation>
</comment>
<keyword evidence="11" id="KW-0472">Membrane</keyword>
<dbReference type="RefSeq" id="XP_018069357.1">
    <property type="nucleotide sequence ID" value="XM_018205208.1"/>
</dbReference>
<sequence length="369" mass="37544">MWWNIFAQRAVTSVTSAPGATAVAGKSTAVVVSTSAAPSATSVEASTTASSVAPVATATESSIQSSSASEATSSSSSASQVLTSTTAPTSTGSPSIENIYPVCARACISPAISAIGCTADSATCQCSPSDATAFDNAVTPCVEAACNASDQFLAIEANDELCATWSLSSYTAALSTYSISFSTAGLGGFLTTAKTTSKAGAQQTGIGTGSTSNSGQLSTSTSGLSAGAKAGIGVGAALGGLIIIGLIVFAFVYGRRSAKPKPEPEAPSDVIPQVETDGKVELGDESKGGINTGVVELKGDIQPIYIRPLNEEEKAELESRRRAKELESKVRTEIVVVSPIATERYEIEGVERHELEALRREAGVRHELG</sequence>
<keyword evidence="14" id="KW-1185">Reference proteome</keyword>
<keyword evidence="11" id="KW-0812">Transmembrane</keyword>
<evidence type="ECO:0000256" key="7">
    <source>
        <dbReference type="ARBA" id="ARBA00023157"/>
    </source>
</evidence>
<evidence type="ECO:0000256" key="1">
    <source>
        <dbReference type="ARBA" id="ARBA00004589"/>
    </source>
</evidence>
<keyword evidence="5" id="KW-0336">GPI-anchor</keyword>
<reference evidence="13 14" key="1">
    <citation type="submission" date="2015-10" db="EMBL/GenBank/DDBJ databases">
        <title>Full genome of DAOMC 229536 Phialocephala scopiformis, a fungal endophyte of spruce producing the potent anti-insectan compound rugulosin.</title>
        <authorList>
            <consortium name="DOE Joint Genome Institute"/>
            <person name="Walker A.K."/>
            <person name="Frasz S.L."/>
            <person name="Seifert K.A."/>
            <person name="Miller J.D."/>
            <person name="Mondo S.J."/>
            <person name="Labutti K."/>
            <person name="Lipzen A."/>
            <person name="Dockter R."/>
            <person name="Kennedy M."/>
            <person name="Grigoriev I.V."/>
            <person name="Spatafora J.W."/>
        </authorList>
    </citation>
    <scope>NUCLEOTIDE SEQUENCE [LARGE SCALE GENOMIC DNA]</scope>
    <source>
        <strain evidence="13 14">CBS 120377</strain>
    </source>
</reference>
<evidence type="ECO:0000256" key="6">
    <source>
        <dbReference type="ARBA" id="ARBA00022729"/>
    </source>
</evidence>
<comment type="similarity">
    <text evidence="3">Belongs to the RBT5 family.</text>
</comment>
<dbReference type="InParanoid" id="A0A194X5B5"/>
<dbReference type="Pfam" id="PF05730">
    <property type="entry name" value="CFEM"/>
    <property type="match status" value="1"/>
</dbReference>
<evidence type="ECO:0000256" key="4">
    <source>
        <dbReference type="ARBA" id="ARBA00022525"/>
    </source>
</evidence>
<evidence type="ECO:0000256" key="10">
    <source>
        <dbReference type="SAM" id="MobiDB-lite"/>
    </source>
</evidence>
<feature type="region of interest" description="Disordered" evidence="10">
    <location>
        <begin position="201"/>
        <end position="220"/>
    </location>
</feature>